<organism evidence="3 4">
    <name type="scientific">Priestia veravalensis</name>
    <dbReference type="NCBI Taxonomy" id="1414648"/>
    <lineage>
        <taxon>Bacteria</taxon>
        <taxon>Bacillati</taxon>
        <taxon>Bacillota</taxon>
        <taxon>Bacilli</taxon>
        <taxon>Bacillales</taxon>
        <taxon>Bacillaceae</taxon>
        <taxon>Priestia</taxon>
    </lineage>
</organism>
<comment type="caution">
    <text evidence="3">The sequence shown here is derived from an EMBL/GenBank/DDBJ whole genome shotgun (WGS) entry which is preliminary data.</text>
</comment>
<protein>
    <submittedName>
        <fullName evidence="3">Alpha/beta hydrolase</fullName>
    </submittedName>
</protein>
<evidence type="ECO:0000313" key="4">
    <source>
        <dbReference type="Proteomes" id="UP000053681"/>
    </source>
</evidence>
<evidence type="ECO:0000256" key="1">
    <source>
        <dbReference type="SAM" id="Phobius"/>
    </source>
</evidence>
<feature type="domain" description="Serine aminopeptidase S33" evidence="2">
    <location>
        <begin position="88"/>
        <end position="212"/>
    </location>
</feature>
<keyword evidence="1" id="KW-1133">Transmembrane helix</keyword>
<feature type="transmembrane region" description="Helical" evidence="1">
    <location>
        <begin position="20"/>
        <end position="43"/>
    </location>
</feature>
<accession>A0A0V8JJ14</accession>
<dbReference type="Gene3D" id="3.40.50.1820">
    <property type="entry name" value="alpha/beta hydrolase"/>
    <property type="match status" value="1"/>
</dbReference>
<dbReference type="InterPro" id="IPR022742">
    <property type="entry name" value="Hydrolase_4"/>
</dbReference>
<dbReference type="PANTHER" id="PTHR43358:SF4">
    <property type="entry name" value="ALPHA_BETA HYDROLASE FOLD-1 DOMAIN-CONTAINING PROTEIN"/>
    <property type="match status" value="1"/>
</dbReference>
<proteinExistence type="predicted"/>
<dbReference type="Proteomes" id="UP000053681">
    <property type="component" value="Unassembled WGS sequence"/>
</dbReference>
<dbReference type="SUPFAM" id="SSF53474">
    <property type="entry name" value="alpha/beta-Hydrolases"/>
    <property type="match status" value="1"/>
</dbReference>
<keyword evidence="1" id="KW-0812">Transmembrane</keyword>
<gene>
    <name evidence="3" type="ORF">AS180_15595</name>
</gene>
<reference evidence="3 4" key="1">
    <citation type="submission" date="2015-11" db="EMBL/GenBank/DDBJ databases">
        <title>Bacillus caseinolyticus sp nov.</title>
        <authorList>
            <person name="Dastager S.G."/>
            <person name="Mawlankar R."/>
        </authorList>
    </citation>
    <scope>NUCLEOTIDE SEQUENCE [LARGE SCALE GENOMIC DNA]</scope>
    <source>
        <strain evidence="3 4">SGD-V-76</strain>
    </source>
</reference>
<dbReference type="EMBL" id="LNQP01000057">
    <property type="protein sequence ID" value="KSU87014.1"/>
    <property type="molecule type" value="Genomic_DNA"/>
</dbReference>
<keyword evidence="4" id="KW-1185">Reference proteome</keyword>
<evidence type="ECO:0000259" key="2">
    <source>
        <dbReference type="Pfam" id="PF12146"/>
    </source>
</evidence>
<name>A0A0V8JJ14_9BACI</name>
<evidence type="ECO:0000313" key="3">
    <source>
        <dbReference type="EMBL" id="KSU87014.1"/>
    </source>
</evidence>
<dbReference type="PANTHER" id="PTHR43358">
    <property type="entry name" value="ALPHA/BETA-HYDROLASE"/>
    <property type="match status" value="1"/>
</dbReference>
<dbReference type="Pfam" id="PF12146">
    <property type="entry name" value="Hydrolase_4"/>
    <property type="match status" value="1"/>
</dbReference>
<dbReference type="AlphaFoldDB" id="A0A0V8JJ14"/>
<sequence length="314" mass="35044">MKPVIKQTQVSNSRRKKMMWIGSFSLILLVIVLCIAISIYVGLSLTKKERQPVTENPSTYGLTYRDEAFTSRDGETELKGWMMEPQSSPKATIIMSHGYGGNRHDLNGGFLPLSKSLIEAGYRVVTFDFRNAGESQGDQTTIGVKEQLDLLGVIDRVKEETDEPIVLYGISMGAATSLLAAGQEEAVQAVIADSPFSDLKTYLEDNLSVWSKLPDFPFTPLTLATVPYIADLNPEDASPIQAVEEIYPRPILFIHSNGDTAIPYTESQKMVKTHPDEFELWVPKDVPHVKGYSEYPTEYVKRVTEFLDQSLSLQ</sequence>
<dbReference type="InterPro" id="IPR029058">
    <property type="entry name" value="AB_hydrolase_fold"/>
</dbReference>
<dbReference type="GO" id="GO:0016787">
    <property type="term" value="F:hydrolase activity"/>
    <property type="evidence" value="ECO:0007669"/>
    <property type="project" value="UniProtKB-KW"/>
</dbReference>
<dbReference type="RefSeq" id="WP_025910253.1">
    <property type="nucleotide sequence ID" value="NZ_KQ758672.1"/>
</dbReference>
<keyword evidence="1" id="KW-0472">Membrane</keyword>
<keyword evidence="3" id="KW-0378">Hydrolase</keyword>
<dbReference type="InterPro" id="IPR052920">
    <property type="entry name" value="DNA-binding_regulatory"/>
</dbReference>